<keyword evidence="1" id="KW-1133">Transmembrane helix</keyword>
<name>A0A399CVM5_9BACT</name>
<gene>
    <name evidence="2" type="ORF">D1164_20795</name>
</gene>
<accession>A0A399CVM5</accession>
<reference evidence="2 3" key="1">
    <citation type="journal article" date="2015" name="Int. J. Syst. Evol. Microbiol.">
        <title>Mariniphaga sediminis sp. nov., isolated from coastal sediment.</title>
        <authorList>
            <person name="Wang F.Q."/>
            <person name="Shen Q.Y."/>
            <person name="Chen G.J."/>
            <person name="Du Z.J."/>
        </authorList>
    </citation>
    <scope>NUCLEOTIDE SEQUENCE [LARGE SCALE GENOMIC DNA]</scope>
    <source>
        <strain evidence="2 3">SY21</strain>
    </source>
</reference>
<keyword evidence="1" id="KW-0812">Transmembrane</keyword>
<dbReference type="Proteomes" id="UP000266441">
    <property type="component" value="Unassembled WGS sequence"/>
</dbReference>
<dbReference type="AlphaFoldDB" id="A0A399CVM5"/>
<keyword evidence="3" id="KW-1185">Reference proteome</keyword>
<comment type="caution">
    <text evidence="2">The sequence shown here is derived from an EMBL/GenBank/DDBJ whole genome shotgun (WGS) entry which is preliminary data.</text>
</comment>
<proteinExistence type="predicted"/>
<evidence type="ECO:0000313" key="3">
    <source>
        <dbReference type="Proteomes" id="UP000266441"/>
    </source>
</evidence>
<sequence>MECFLNVMIANSQVVNFGVSSDPGETMLKYSHNLQLKTKRKAEKIRMPRLRILKNIFLLSFRIPLIFKWFLLMLHLKNLVRVQRFISYNL</sequence>
<protein>
    <submittedName>
        <fullName evidence="2">Uncharacterized protein</fullName>
    </submittedName>
</protein>
<dbReference type="EMBL" id="QWET01000023">
    <property type="protein sequence ID" value="RIH63293.1"/>
    <property type="molecule type" value="Genomic_DNA"/>
</dbReference>
<evidence type="ECO:0000256" key="1">
    <source>
        <dbReference type="SAM" id="Phobius"/>
    </source>
</evidence>
<evidence type="ECO:0000313" key="2">
    <source>
        <dbReference type="EMBL" id="RIH63293.1"/>
    </source>
</evidence>
<feature type="transmembrane region" description="Helical" evidence="1">
    <location>
        <begin position="56"/>
        <end position="76"/>
    </location>
</feature>
<keyword evidence="1" id="KW-0472">Membrane</keyword>
<organism evidence="2 3">
    <name type="scientific">Mariniphaga sediminis</name>
    <dbReference type="NCBI Taxonomy" id="1628158"/>
    <lineage>
        <taxon>Bacteria</taxon>
        <taxon>Pseudomonadati</taxon>
        <taxon>Bacteroidota</taxon>
        <taxon>Bacteroidia</taxon>
        <taxon>Marinilabiliales</taxon>
        <taxon>Prolixibacteraceae</taxon>
        <taxon>Mariniphaga</taxon>
    </lineage>
</organism>